<keyword evidence="3" id="KW-1133">Transmembrane helix</keyword>
<proteinExistence type="predicted"/>
<sequence>MKPTASQSSVRQVAFRSGLTFKQAGVTLMAALLLGLLVGALQLFVDWRAMRDETAGNMRRLLALVEGSAAEAAYQLNPELGRQLVRGLFVFDAIRDVRLSDDFGMILAQQRRSGDPGVGAERWAWLFEGVTRYRLPLYYRVPGGSTTRVGELQVELSPEVLSERFLRRITREAVFGLARSLFISALVVAIFYFMITRPLLRLARGISEVDPERPGRWSPPDLRTHADDELGLLSEHLKVLLHSSQRGLDQRDEAQRALTALNQQLEQRVIGRTAELERALGDLERQKAEIEGAFSELDRTHQCLAQANHRLLESHQYARRIQTSMLPDPAVLGDAVREIHVHWEPLHQVGGDWYWIERCGDRCLILLADCTGHGVPGAFITLVVAAVLERLLRDDRLAEPGAILQALDRDVRRRLRQQDPNSESDDGLDAAILLWDVGRRRLRFASAGGIPLLMLEPGEPVGVIRGSRGHLGYQSLSAPDRIVEHEIQVRPGATYYLMTDGITDQMGGAPRRLLGRRRVAEWLDSHAELSLEAQASGLCRMLAEYRGSEARRDDMTLIGVRPL</sequence>
<keyword evidence="3" id="KW-0472">Membrane</keyword>
<keyword evidence="1 5" id="KW-0378">Hydrolase</keyword>
<reference evidence="6" key="1">
    <citation type="journal article" date="2019" name="Int. J. Syst. Evol. Microbiol.">
        <title>The Global Catalogue of Microorganisms (GCM) 10K type strain sequencing project: providing services to taxonomists for standard genome sequencing and annotation.</title>
        <authorList>
            <consortium name="The Broad Institute Genomics Platform"/>
            <consortium name="The Broad Institute Genome Sequencing Center for Infectious Disease"/>
            <person name="Wu L."/>
            <person name="Ma J."/>
        </authorList>
    </citation>
    <scope>NUCLEOTIDE SEQUENCE [LARGE SCALE GENOMIC DNA]</scope>
    <source>
        <strain evidence="6">KACC 12597</strain>
    </source>
</reference>
<evidence type="ECO:0000313" key="6">
    <source>
        <dbReference type="Proteomes" id="UP001597337"/>
    </source>
</evidence>
<keyword evidence="3" id="KW-0812">Transmembrane</keyword>
<protein>
    <submittedName>
        <fullName evidence="5">PP2C family protein-serine/threonine phosphatase</fullName>
        <ecNumber evidence="5">3.1.3.16</ecNumber>
    </submittedName>
</protein>
<dbReference type="Gene3D" id="3.60.40.10">
    <property type="entry name" value="PPM-type phosphatase domain"/>
    <property type="match status" value="1"/>
</dbReference>
<feature type="transmembrane region" description="Helical" evidence="3">
    <location>
        <begin position="24"/>
        <end position="45"/>
    </location>
</feature>
<dbReference type="Pfam" id="PF07228">
    <property type="entry name" value="SpoIIE"/>
    <property type="match status" value="1"/>
</dbReference>
<evidence type="ECO:0000256" key="2">
    <source>
        <dbReference type="SAM" id="Coils"/>
    </source>
</evidence>
<gene>
    <name evidence="5" type="ORF">ACFSJC_06235</name>
</gene>
<dbReference type="GO" id="GO:0004722">
    <property type="term" value="F:protein serine/threonine phosphatase activity"/>
    <property type="evidence" value="ECO:0007669"/>
    <property type="project" value="UniProtKB-EC"/>
</dbReference>
<accession>A0ABW4Y705</accession>
<feature type="domain" description="PPM-type phosphatase" evidence="4">
    <location>
        <begin position="334"/>
        <end position="562"/>
    </location>
</feature>
<dbReference type="RefSeq" id="WP_386024742.1">
    <property type="nucleotide sequence ID" value="NZ_JBHUHX010000013.1"/>
</dbReference>
<dbReference type="SUPFAM" id="SSF81606">
    <property type="entry name" value="PP2C-like"/>
    <property type="match status" value="1"/>
</dbReference>
<dbReference type="EC" id="3.1.3.16" evidence="5"/>
<dbReference type="InterPro" id="IPR001932">
    <property type="entry name" value="PPM-type_phosphatase-like_dom"/>
</dbReference>
<dbReference type="PANTHER" id="PTHR43156">
    <property type="entry name" value="STAGE II SPORULATION PROTEIN E-RELATED"/>
    <property type="match status" value="1"/>
</dbReference>
<keyword evidence="2" id="KW-0175">Coiled coil</keyword>
<evidence type="ECO:0000256" key="1">
    <source>
        <dbReference type="ARBA" id="ARBA00022801"/>
    </source>
</evidence>
<dbReference type="PANTHER" id="PTHR43156:SF9">
    <property type="entry name" value="HAMP DOMAIN-CONTAINING PROTEIN"/>
    <property type="match status" value="1"/>
</dbReference>
<organism evidence="5 6">
    <name type="scientific">Thiorhodococcus fuscus</name>
    <dbReference type="NCBI Taxonomy" id="527200"/>
    <lineage>
        <taxon>Bacteria</taxon>
        <taxon>Pseudomonadati</taxon>
        <taxon>Pseudomonadota</taxon>
        <taxon>Gammaproteobacteria</taxon>
        <taxon>Chromatiales</taxon>
        <taxon>Chromatiaceae</taxon>
        <taxon>Thiorhodococcus</taxon>
    </lineage>
</organism>
<dbReference type="InterPro" id="IPR052016">
    <property type="entry name" value="Bact_Sigma-Reg"/>
</dbReference>
<evidence type="ECO:0000259" key="4">
    <source>
        <dbReference type="SMART" id="SM00331"/>
    </source>
</evidence>
<dbReference type="InterPro" id="IPR036457">
    <property type="entry name" value="PPM-type-like_dom_sf"/>
</dbReference>
<keyword evidence="6" id="KW-1185">Reference proteome</keyword>
<dbReference type="Proteomes" id="UP001597337">
    <property type="component" value="Unassembled WGS sequence"/>
</dbReference>
<evidence type="ECO:0000313" key="5">
    <source>
        <dbReference type="EMBL" id="MFD2111434.1"/>
    </source>
</evidence>
<evidence type="ECO:0000256" key="3">
    <source>
        <dbReference type="SAM" id="Phobius"/>
    </source>
</evidence>
<dbReference type="SMART" id="SM00331">
    <property type="entry name" value="PP2C_SIG"/>
    <property type="match status" value="1"/>
</dbReference>
<feature type="coiled-coil region" evidence="2">
    <location>
        <begin position="273"/>
        <end position="300"/>
    </location>
</feature>
<name>A0ABW4Y705_9GAMM</name>
<comment type="caution">
    <text evidence="5">The sequence shown here is derived from an EMBL/GenBank/DDBJ whole genome shotgun (WGS) entry which is preliminary data.</text>
</comment>
<dbReference type="EMBL" id="JBHUHX010000013">
    <property type="protein sequence ID" value="MFD2111434.1"/>
    <property type="molecule type" value="Genomic_DNA"/>
</dbReference>
<feature type="transmembrane region" description="Helical" evidence="3">
    <location>
        <begin position="173"/>
        <end position="195"/>
    </location>
</feature>